<keyword evidence="5" id="KW-0496">Mitochondrion</keyword>
<evidence type="ECO:0000256" key="4">
    <source>
        <dbReference type="ARBA" id="ARBA00022824"/>
    </source>
</evidence>
<evidence type="ECO:0000313" key="9">
    <source>
        <dbReference type="Proteomes" id="UP001172102"/>
    </source>
</evidence>
<reference evidence="8" key="1">
    <citation type="submission" date="2023-06" db="EMBL/GenBank/DDBJ databases">
        <title>Genome-scale phylogeny and comparative genomics of the fungal order Sordariales.</title>
        <authorList>
            <consortium name="Lawrence Berkeley National Laboratory"/>
            <person name="Hensen N."/>
            <person name="Bonometti L."/>
            <person name="Westerberg I."/>
            <person name="Brannstrom I.O."/>
            <person name="Guillou S."/>
            <person name="Cros-Aarteil S."/>
            <person name="Calhoun S."/>
            <person name="Haridas S."/>
            <person name="Kuo A."/>
            <person name="Mondo S."/>
            <person name="Pangilinan J."/>
            <person name="Riley R."/>
            <person name="Labutti K."/>
            <person name="Andreopoulos B."/>
            <person name="Lipzen A."/>
            <person name="Chen C."/>
            <person name="Yanf M."/>
            <person name="Daum C."/>
            <person name="Ng V."/>
            <person name="Clum A."/>
            <person name="Steindorff A."/>
            <person name="Ohm R."/>
            <person name="Martin F."/>
            <person name="Silar P."/>
            <person name="Natvig D."/>
            <person name="Lalanne C."/>
            <person name="Gautier V."/>
            <person name="Ament-Velasquez S.L."/>
            <person name="Kruys A."/>
            <person name="Hutchinson M.I."/>
            <person name="Powell A.J."/>
            <person name="Barry K."/>
            <person name="Miller A.N."/>
            <person name="Grigoriev I.V."/>
            <person name="Debuchy R."/>
            <person name="Gladieux P."/>
            <person name="Thoren M.H."/>
            <person name="Johannesson H."/>
        </authorList>
    </citation>
    <scope>NUCLEOTIDE SEQUENCE</scope>
    <source>
        <strain evidence="8">SMH4607-1</strain>
    </source>
</reference>
<evidence type="ECO:0000256" key="3">
    <source>
        <dbReference type="ARBA" id="ARBA00004370"/>
    </source>
</evidence>
<sequence length="212" mass="24030">MFKKSFEFRRKRSEDEDERLDDDDILSQEALDARADRSRQRGSAPQNDRSTSPLSGFHMGPRSRTNASELRTLGNSLAPGEPGRDPMGLKVVYWPPEERIADIVFVHGLGGSSRMTWSKNRDPDYFWPLQFLAQEPGLISRTRILTFGYNSNFRPGAGKNQMSILDFAKELLFDLKYGQDECGPELRDLGMGEVGFDFTHSSLGPASYLTQW</sequence>
<comment type="caution">
    <text evidence="8">The sequence shown here is derived from an EMBL/GenBank/DDBJ whole genome shotgun (WGS) entry which is preliminary data.</text>
</comment>
<dbReference type="EMBL" id="JAUKUA010000002">
    <property type="protein sequence ID" value="KAK0725977.1"/>
    <property type="molecule type" value="Genomic_DNA"/>
</dbReference>
<evidence type="ECO:0000256" key="6">
    <source>
        <dbReference type="ARBA" id="ARBA00023136"/>
    </source>
</evidence>
<dbReference type="GO" id="GO:0005783">
    <property type="term" value="C:endoplasmic reticulum"/>
    <property type="evidence" value="ECO:0007669"/>
    <property type="project" value="UniProtKB-SubCell"/>
</dbReference>
<dbReference type="PANTHER" id="PTHR48182:SF2">
    <property type="entry name" value="PROTEIN SERAC1"/>
    <property type="match status" value="1"/>
</dbReference>
<feature type="compositionally biased region" description="Polar residues" evidence="7">
    <location>
        <begin position="41"/>
        <end position="54"/>
    </location>
</feature>
<evidence type="ECO:0000313" key="8">
    <source>
        <dbReference type="EMBL" id="KAK0725977.1"/>
    </source>
</evidence>
<keyword evidence="9" id="KW-1185">Reference proteome</keyword>
<feature type="region of interest" description="Disordered" evidence="7">
    <location>
        <begin position="1"/>
        <end position="67"/>
    </location>
</feature>
<dbReference type="AlphaFoldDB" id="A0AA40E5N5"/>
<protein>
    <submittedName>
        <fullName evidence="8">Uncharacterized protein</fullName>
    </submittedName>
</protein>
<dbReference type="PANTHER" id="PTHR48182">
    <property type="entry name" value="PROTEIN SERAC1"/>
    <property type="match status" value="1"/>
</dbReference>
<dbReference type="InterPro" id="IPR052374">
    <property type="entry name" value="SERAC1"/>
</dbReference>
<feature type="compositionally biased region" description="Acidic residues" evidence="7">
    <location>
        <begin position="15"/>
        <end position="26"/>
    </location>
</feature>
<dbReference type="GO" id="GO:0016020">
    <property type="term" value="C:membrane"/>
    <property type="evidence" value="ECO:0007669"/>
    <property type="project" value="UniProtKB-SubCell"/>
</dbReference>
<proteinExistence type="predicted"/>
<evidence type="ECO:0000256" key="7">
    <source>
        <dbReference type="SAM" id="MobiDB-lite"/>
    </source>
</evidence>
<keyword evidence="4" id="KW-0256">Endoplasmic reticulum</keyword>
<dbReference type="Proteomes" id="UP001172102">
    <property type="component" value="Unassembled WGS sequence"/>
</dbReference>
<keyword evidence="6" id="KW-0472">Membrane</keyword>
<name>A0AA40E5N5_9PEZI</name>
<gene>
    <name evidence="8" type="ORF">B0H67DRAFT_572038</name>
</gene>
<comment type="subcellular location">
    <subcellularLocation>
        <location evidence="2">Endoplasmic reticulum</location>
    </subcellularLocation>
    <subcellularLocation>
        <location evidence="3">Membrane</location>
    </subcellularLocation>
    <subcellularLocation>
        <location evidence="1">Mitochondrion</location>
    </subcellularLocation>
</comment>
<evidence type="ECO:0000256" key="5">
    <source>
        <dbReference type="ARBA" id="ARBA00023128"/>
    </source>
</evidence>
<evidence type="ECO:0000256" key="2">
    <source>
        <dbReference type="ARBA" id="ARBA00004240"/>
    </source>
</evidence>
<feature type="compositionally biased region" description="Basic and acidic residues" evidence="7">
    <location>
        <begin position="1"/>
        <end position="14"/>
    </location>
</feature>
<accession>A0AA40E5N5</accession>
<organism evidence="8 9">
    <name type="scientific">Lasiosphaeris hirsuta</name>
    <dbReference type="NCBI Taxonomy" id="260670"/>
    <lineage>
        <taxon>Eukaryota</taxon>
        <taxon>Fungi</taxon>
        <taxon>Dikarya</taxon>
        <taxon>Ascomycota</taxon>
        <taxon>Pezizomycotina</taxon>
        <taxon>Sordariomycetes</taxon>
        <taxon>Sordariomycetidae</taxon>
        <taxon>Sordariales</taxon>
        <taxon>Lasiosphaeriaceae</taxon>
        <taxon>Lasiosphaeris</taxon>
    </lineage>
</organism>
<dbReference type="GO" id="GO:0005739">
    <property type="term" value="C:mitochondrion"/>
    <property type="evidence" value="ECO:0007669"/>
    <property type="project" value="UniProtKB-SubCell"/>
</dbReference>
<evidence type="ECO:0000256" key="1">
    <source>
        <dbReference type="ARBA" id="ARBA00004173"/>
    </source>
</evidence>